<feature type="transmembrane region" description="Helical" evidence="3">
    <location>
        <begin position="350"/>
        <end position="369"/>
    </location>
</feature>
<comment type="subcellular location">
    <subcellularLocation>
        <location evidence="1">Membrane</location>
        <topology evidence="1">Multi-pass membrane protein</topology>
    </subcellularLocation>
</comment>
<evidence type="ECO:0000313" key="6">
    <source>
        <dbReference type="Proteomes" id="UP001303473"/>
    </source>
</evidence>
<accession>A0AAN6NFJ4</accession>
<dbReference type="CDD" id="cd17324">
    <property type="entry name" value="MFS_NepI_like"/>
    <property type="match status" value="1"/>
</dbReference>
<feature type="domain" description="Major facilitator superfamily (MFS) profile" evidence="4">
    <location>
        <begin position="82"/>
        <end position="494"/>
    </location>
</feature>
<name>A0AAN6NFJ4_9PEZI</name>
<feature type="transmembrane region" description="Helical" evidence="3">
    <location>
        <begin position="267"/>
        <end position="283"/>
    </location>
</feature>
<dbReference type="Proteomes" id="UP001303473">
    <property type="component" value="Unassembled WGS sequence"/>
</dbReference>
<dbReference type="PANTHER" id="PTHR42910">
    <property type="entry name" value="TRANSPORTER SCO4007-RELATED"/>
    <property type="match status" value="1"/>
</dbReference>
<feature type="transmembrane region" description="Helical" evidence="3">
    <location>
        <begin position="78"/>
        <end position="99"/>
    </location>
</feature>
<keyword evidence="6" id="KW-1185">Reference proteome</keyword>
<dbReference type="EMBL" id="MU853757">
    <property type="protein sequence ID" value="KAK3944860.1"/>
    <property type="molecule type" value="Genomic_DNA"/>
</dbReference>
<protein>
    <submittedName>
        <fullName evidence="5">Major facilitator superfamily transporter</fullName>
    </submittedName>
</protein>
<dbReference type="Pfam" id="PF07690">
    <property type="entry name" value="MFS_1"/>
    <property type="match status" value="1"/>
</dbReference>
<feature type="transmembrane region" description="Helical" evidence="3">
    <location>
        <begin position="148"/>
        <end position="169"/>
    </location>
</feature>
<evidence type="ECO:0000313" key="5">
    <source>
        <dbReference type="EMBL" id="KAK3944860.1"/>
    </source>
</evidence>
<feature type="region of interest" description="Disordered" evidence="2">
    <location>
        <begin position="1"/>
        <end position="49"/>
    </location>
</feature>
<keyword evidence="3" id="KW-0472">Membrane</keyword>
<dbReference type="Gene3D" id="1.20.1250.20">
    <property type="entry name" value="MFS general substrate transporter like domains"/>
    <property type="match status" value="2"/>
</dbReference>
<sequence>MSALQDASASASATDGPGTTIPNQSAETAQESGSSHQHEPKQDHEKSSSVILGVTRRLATLEYIPKRCRWDPANPPRFNWGLCLLFALGAAFTIGNLYYYQPILNILAEDFGVSFEEVSQVPTLMQAGYAAGGLFISPLGDMFRRRPLILFLVFVTANVWLGLCLSTSFDVFRALSFTTALTSVTPQLMLPLAAELAPHNKRATAISVAFGGVGVGMLLARILSGIVTQFTTWRTIYFIAFGLQYLLLCLLFLFFPDFPSVNPEGVSYLRVLYTIVTLPFHHATLVQASLIAFLINAAFVAFWTTLTFLLAAPPFRLSTLDIGLFALIGLPPFLLNPFVSYRLTDRYHPVYSCILGLLIGLGGSVFGTFVSTSSLAGPVVQGITVDLAVIMGQTANRKLLVAVDPKAHNCVNTVFMVSSFCGTLTGAAVGSRLYAEGGWRYSGGANIAFFGAALLVCLARGPHEKRWVGWRGGWGSWRKGAQAQAQQEKGQQLP</sequence>
<dbReference type="InterPro" id="IPR036259">
    <property type="entry name" value="MFS_trans_sf"/>
</dbReference>
<dbReference type="PROSITE" id="PS50850">
    <property type="entry name" value="MFS"/>
    <property type="match status" value="1"/>
</dbReference>
<evidence type="ECO:0000256" key="3">
    <source>
        <dbReference type="SAM" id="Phobius"/>
    </source>
</evidence>
<feature type="transmembrane region" description="Helical" evidence="3">
    <location>
        <begin position="203"/>
        <end position="223"/>
    </location>
</feature>
<feature type="compositionally biased region" description="Polar residues" evidence="2">
    <location>
        <begin position="20"/>
        <end position="35"/>
    </location>
</feature>
<evidence type="ECO:0000256" key="1">
    <source>
        <dbReference type="ARBA" id="ARBA00004141"/>
    </source>
</evidence>
<feature type="transmembrane region" description="Helical" evidence="3">
    <location>
        <begin position="441"/>
        <end position="461"/>
    </location>
</feature>
<feature type="compositionally biased region" description="Basic and acidic residues" evidence="2">
    <location>
        <begin position="36"/>
        <end position="47"/>
    </location>
</feature>
<gene>
    <name evidence="5" type="ORF">QBC46DRAFT_278946</name>
</gene>
<reference evidence="6" key="1">
    <citation type="journal article" date="2023" name="Mol. Phylogenet. Evol.">
        <title>Genome-scale phylogeny and comparative genomics of the fungal order Sordariales.</title>
        <authorList>
            <person name="Hensen N."/>
            <person name="Bonometti L."/>
            <person name="Westerberg I."/>
            <person name="Brannstrom I.O."/>
            <person name="Guillou S."/>
            <person name="Cros-Aarteil S."/>
            <person name="Calhoun S."/>
            <person name="Haridas S."/>
            <person name="Kuo A."/>
            <person name="Mondo S."/>
            <person name="Pangilinan J."/>
            <person name="Riley R."/>
            <person name="LaButti K."/>
            <person name="Andreopoulos B."/>
            <person name="Lipzen A."/>
            <person name="Chen C."/>
            <person name="Yan M."/>
            <person name="Daum C."/>
            <person name="Ng V."/>
            <person name="Clum A."/>
            <person name="Steindorff A."/>
            <person name="Ohm R.A."/>
            <person name="Martin F."/>
            <person name="Silar P."/>
            <person name="Natvig D.O."/>
            <person name="Lalanne C."/>
            <person name="Gautier V."/>
            <person name="Ament-Velasquez S.L."/>
            <person name="Kruys A."/>
            <person name="Hutchinson M.I."/>
            <person name="Powell A.J."/>
            <person name="Barry K."/>
            <person name="Miller A.N."/>
            <person name="Grigoriev I.V."/>
            <person name="Debuchy R."/>
            <person name="Gladieux P."/>
            <person name="Hiltunen Thoren M."/>
            <person name="Johannesson H."/>
        </authorList>
    </citation>
    <scope>NUCLEOTIDE SEQUENCE [LARGE SCALE GENOMIC DNA]</scope>
    <source>
        <strain evidence="6">CBS 340.73</strain>
    </source>
</reference>
<organism evidence="5 6">
    <name type="scientific">Diplogelasinospora grovesii</name>
    <dbReference type="NCBI Taxonomy" id="303347"/>
    <lineage>
        <taxon>Eukaryota</taxon>
        <taxon>Fungi</taxon>
        <taxon>Dikarya</taxon>
        <taxon>Ascomycota</taxon>
        <taxon>Pezizomycotina</taxon>
        <taxon>Sordariomycetes</taxon>
        <taxon>Sordariomycetidae</taxon>
        <taxon>Sordariales</taxon>
        <taxon>Diplogelasinosporaceae</taxon>
        <taxon>Diplogelasinospora</taxon>
    </lineage>
</organism>
<proteinExistence type="predicted"/>
<keyword evidence="3" id="KW-1133">Transmembrane helix</keyword>
<dbReference type="GO" id="GO:0022857">
    <property type="term" value="F:transmembrane transporter activity"/>
    <property type="evidence" value="ECO:0007669"/>
    <property type="project" value="InterPro"/>
</dbReference>
<dbReference type="InterPro" id="IPR011701">
    <property type="entry name" value="MFS"/>
</dbReference>
<feature type="transmembrane region" description="Helical" evidence="3">
    <location>
        <begin position="317"/>
        <end position="338"/>
    </location>
</feature>
<dbReference type="AlphaFoldDB" id="A0AAN6NFJ4"/>
<comment type="caution">
    <text evidence="5">The sequence shown here is derived from an EMBL/GenBank/DDBJ whole genome shotgun (WGS) entry which is preliminary data.</text>
</comment>
<dbReference type="GO" id="GO:0016020">
    <property type="term" value="C:membrane"/>
    <property type="evidence" value="ECO:0007669"/>
    <property type="project" value="UniProtKB-SubCell"/>
</dbReference>
<evidence type="ECO:0000259" key="4">
    <source>
        <dbReference type="PROSITE" id="PS50850"/>
    </source>
</evidence>
<keyword evidence="3" id="KW-0812">Transmembrane</keyword>
<feature type="transmembrane region" description="Helical" evidence="3">
    <location>
        <begin position="290"/>
        <end position="311"/>
    </location>
</feature>
<dbReference type="InterPro" id="IPR020846">
    <property type="entry name" value="MFS_dom"/>
</dbReference>
<dbReference type="PANTHER" id="PTHR42910:SF1">
    <property type="entry name" value="MAJOR FACILITATOR SUPERFAMILY (MFS) PROFILE DOMAIN-CONTAINING PROTEIN"/>
    <property type="match status" value="1"/>
</dbReference>
<feature type="transmembrane region" description="Helical" evidence="3">
    <location>
        <begin position="235"/>
        <end position="255"/>
    </location>
</feature>
<feature type="transmembrane region" description="Helical" evidence="3">
    <location>
        <begin position="119"/>
        <end position="136"/>
    </location>
</feature>
<evidence type="ECO:0000256" key="2">
    <source>
        <dbReference type="SAM" id="MobiDB-lite"/>
    </source>
</evidence>
<dbReference type="SUPFAM" id="SSF103473">
    <property type="entry name" value="MFS general substrate transporter"/>
    <property type="match status" value="1"/>
</dbReference>